<dbReference type="OrthoDB" id="167673at2759"/>
<dbReference type="EMBL" id="NBNE01000196">
    <property type="protein sequence ID" value="OWZ21707.1"/>
    <property type="molecule type" value="Genomic_DNA"/>
</dbReference>
<name>A0A225WX98_9STRA</name>
<sequence>MLSPEDVPMEEPPLPETPAEVPPTKRIKTETTRTCQYCSNKKAVAAGCSSQACKKCCLARADACPTHPKEMEKPEPEPTKPKKPVLKNEFRETNFHYYGETVTIFCVKDFFENRKLSQRVLNDQKRANRVSGKDWGRCRKKTAANPEIKSRIQCALGKRPVPQGNGTVDVPSKVAVVEA</sequence>
<reference evidence="3" key="1">
    <citation type="submission" date="2017-03" db="EMBL/GenBank/DDBJ databases">
        <title>Phytopthora megakarya and P. palmivora, two closely related causual agents of cacao black pod achieved similar genome size and gene model numbers by different mechanisms.</title>
        <authorList>
            <person name="Ali S."/>
            <person name="Shao J."/>
            <person name="Larry D.J."/>
            <person name="Kronmiller B."/>
            <person name="Shen D."/>
            <person name="Strem M.D."/>
            <person name="Melnick R.L."/>
            <person name="Guiltinan M.J."/>
            <person name="Tyler B.M."/>
            <person name="Meinhardt L.W."/>
            <person name="Bailey B.A."/>
        </authorList>
    </citation>
    <scope>NUCLEOTIDE SEQUENCE [LARGE SCALE GENOMIC DNA]</scope>
    <source>
        <strain evidence="3">zdho120</strain>
    </source>
</reference>
<feature type="region of interest" description="Disordered" evidence="1">
    <location>
        <begin position="67"/>
        <end position="86"/>
    </location>
</feature>
<evidence type="ECO:0000313" key="3">
    <source>
        <dbReference type="Proteomes" id="UP000198211"/>
    </source>
</evidence>
<organism evidence="2 3">
    <name type="scientific">Phytophthora megakarya</name>
    <dbReference type="NCBI Taxonomy" id="4795"/>
    <lineage>
        <taxon>Eukaryota</taxon>
        <taxon>Sar</taxon>
        <taxon>Stramenopiles</taxon>
        <taxon>Oomycota</taxon>
        <taxon>Peronosporomycetes</taxon>
        <taxon>Peronosporales</taxon>
        <taxon>Peronosporaceae</taxon>
        <taxon>Phytophthora</taxon>
    </lineage>
</organism>
<protein>
    <submittedName>
        <fullName evidence="2">Uncharacterized protein</fullName>
    </submittedName>
</protein>
<gene>
    <name evidence="2" type="ORF">PHMEG_0003699</name>
</gene>
<proteinExistence type="predicted"/>
<keyword evidence="3" id="KW-1185">Reference proteome</keyword>
<dbReference type="Proteomes" id="UP000198211">
    <property type="component" value="Unassembled WGS sequence"/>
</dbReference>
<dbReference type="AlphaFoldDB" id="A0A225WX98"/>
<comment type="caution">
    <text evidence="2">The sequence shown here is derived from an EMBL/GenBank/DDBJ whole genome shotgun (WGS) entry which is preliminary data.</text>
</comment>
<evidence type="ECO:0000256" key="1">
    <source>
        <dbReference type="SAM" id="MobiDB-lite"/>
    </source>
</evidence>
<feature type="region of interest" description="Disordered" evidence="1">
    <location>
        <begin position="1"/>
        <end position="25"/>
    </location>
</feature>
<evidence type="ECO:0000313" key="2">
    <source>
        <dbReference type="EMBL" id="OWZ21707.1"/>
    </source>
</evidence>
<accession>A0A225WX98</accession>